<dbReference type="InterPro" id="IPR044730">
    <property type="entry name" value="RNase_H-like_dom_plant"/>
</dbReference>
<evidence type="ECO:0000313" key="3">
    <source>
        <dbReference type="Proteomes" id="UP000436088"/>
    </source>
</evidence>
<dbReference type="InterPro" id="IPR053151">
    <property type="entry name" value="RNase_H-like"/>
</dbReference>
<dbReference type="PANTHER" id="PTHR47723:SF13">
    <property type="entry name" value="PUTATIVE-RELATED"/>
    <property type="match status" value="1"/>
</dbReference>
<dbReference type="EMBL" id="VEPZ02001782">
    <property type="protein sequence ID" value="KAE8654926.1"/>
    <property type="molecule type" value="Genomic_DNA"/>
</dbReference>
<comment type="caution">
    <text evidence="2">The sequence shown here is derived from an EMBL/GenBank/DDBJ whole genome shotgun (WGS) entry which is preliminary data.</text>
</comment>
<dbReference type="InterPro" id="IPR012337">
    <property type="entry name" value="RNaseH-like_sf"/>
</dbReference>
<accession>A0A6A2WZ32</accession>
<feature type="domain" description="RNase H type-1" evidence="1">
    <location>
        <begin position="93"/>
        <end position="222"/>
    </location>
</feature>
<dbReference type="InterPro" id="IPR002156">
    <property type="entry name" value="RNaseH_domain"/>
</dbReference>
<protein>
    <recommendedName>
        <fullName evidence="1">RNase H type-1 domain-containing protein</fullName>
    </recommendedName>
</protein>
<dbReference type="InterPro" id="IPR036397">
    <property type="entry name" value="RNaseH_sf"/>
</dbReference>
<gene>
    <name evidence="2" type="ORF">F3Y22_tig00117034pilonHSYRG00201</name>
</gene>
<dbReference type="PROSITE" id="PS50879">
    <property type="entry name" value="RNASE_H_1"/>
    <property type="match status" value="1"/>
</dbReference>
<organism evidence="2 3">
    <name type="scientific">Hibiscus syriacus</name>
    <name type="common">Rose of Sharon</name>
    <dbReference type="NCBI Taxonomy" id="106335"/>
    <lineage>
        <taxon>Eukaryota</taxon>
        <taxon>Viridiplantae</taxon>
        <taxon>Streptophyta</taxon>
        <taxon>Embryophyta</taxon>
        <taxon>Tracheophyta</taxon>
        <taxon>Spermatophyta</taxon>
        <taxon>Magnoliopsida</taxon>
        <taxon>eudicotyledons</taxon>
        <taxon>Gunneridae</taxon>
        <taxon>Pentapetalae</taxon>
        <taxon>rosids</taxon>
        <taxon>malvids</taxon>
        <taxon>Malvales</taxon>
        <taxon>Malvaceae</taxon>
        <taxon>Malvoideae</taxon>
        <taxon>Hibiscus</taxon>
    </lineage>
</organism>
<dbReference type="GO" id="GO:0004523">
    <property type="term" value="F:RNA-DNA hybrid ribonuclease activity"/>
    <property type="evidence" value="ECO:0007669"/>
    <property type="project" value="InterPro"/>
</dbReference>
<dbReference type="AlphaFoldDB" id="A0A6A2WZ32"/>
<dbReference type="PANTHER" id="PTHR47723">
    <property type="entry name" value="OS05G0353850 PROTEIN"/>
    <property type="match status" value="1"/>
</dbReference>
<dbReference type="GO" id="GO:0003676">
    <property type="term" value="F:nucleic acid binding"/>
    <property type="evidence" value="ECO:0007669"/>
    <property type="project" value="InterPro"/>
</dbReference>
<name>A0A6A2WZ32_HIBSY</name>
<proteinExistence type="predicted"/>
<keyword evidence="3" id="KW-1185">Reference proteome</keyword>
<dbReference type="Pfam" id="PF13456">
    <property type="entry name" value="RVT_3"/>
    <property type="match status" value="1"/>
</dbReference>
<dbReference type="Proteomes" id="UP000436088">
    <property type="component" value="Unassembled WGS sequence"/>
</dbReference>
<dbReference type="CDD" id="cd06222">
    <property type="entry name" value="RNase_H_like"/>
    <property type="match status" value="1"/>
</dbReference>
<evidence type="ECO:0000313" key="2">
    <source>
        <dbReference type="EMBL" id="KAE8654926.1"/>
    </source>
</evidence>
<sequence>MDIKNWVEVNLTRPNMFAKESKDWEILFGSVLWNIWIMRNSIVFNNPMEDNIGILERSRRMTNSINNANRERNQANKSQPIELVGPTVWLPPSEGWEKLNTDAARRNTDGKAACGGVIRDLNGKLRIDFKKFIGICSTMEAELWGVYTGLRCAWEQGIQQLIVEVDSLEAIQTLKNSTNKEGNITIIPYIRELINRDWNVRLQHVRREGNKIADKLARSVNFEDSQTRILQEHPADISQLVIEECN</sequence>
<reference evidence="2" key="1">
    <citation type="submission" date="2019-09" db="EMBL/GenBank/DDBJ databases">
        <title>Draft genome information of white flower Hibiscus syriacus.</title>
        <authorList>
            <person name="Kim Y.-M."/>
        </authorList>
    </citation>
    <scope>NUCLEOTIDE SEQUENCE [LARGE SCALE GENOMIC DNA]</scope>
    <source>
        <strain evidence="2">YM2019G1</strain>
    </source>
</reference>
<dbReference type="SUPFAM" id="SSF53098">
    <property type="entry name" value="Ribonuclease H-like"/>
    <property type="match status" value="1"/>
</dbReference>
<evidence type="ECO:0000259" key="1">
    <source>
        <dbReference type="PROSITE" id="PS50879"/>
    </source>
</evidence>
<dbReference type="Gene3D" id="3.30.420.10">
    <property type="entry name" value="Ribonuclease H-like superfamily/Ribonuclease H"/>
    <property type="match status" value="1"/>
</dbReference>